<sequence>MYRLLSEPKLMEKIVEELRTPLKGPTFREDYHAFYALIHTCKALSDVSLNALWRKMDSLLPLMELIPTVAWLGDQKRDSVLPNLKESQSMEADWSRFHLYAARIQALSIKSIPTIAALRGYELVVPTLHSLPGVSISDILQEHIPSSSNLLPNLRTLNWHIQDPTKTPYLPLLFSTGLAACHVTAGDDIDEILNILADKCADSDRYSDDNGSILINEPNSFDPHLQNYHVMAHLLPRLACLPALEDLRWAPGRGHLSLEDFRWAPSSGQRAEYMERGFDTCFPNLHSIWLMVALRDLDHVATFLSSIQTTALRRFTLIAPGESHPDASPMLERLTEALSGHRGLQAFSITLTIETPVVLQNSPHIDSLVRLTELEAVSFDGNFSIADECLHRLSYAWPRLQELTIISLSPNVAPQASPTLGVLECFAAHNPRLTNLHIMLDARRVPTRHHDNLPERLDPIYIHFDWSPISVGSSIQFAEYISNIYPCAELRINSYRPPNYGYPRTKVWQEVDKMIPITSSVNFGGVVAE</sequence>
<protein>
    <submittedName>
        <fullName evidence="1">Uncharacterized protein</fullName>
    </submittedName>
</protein>
<organism evidence="1 2">
    <name type="scientific">Hermanssonia centrifuga</name>
    <dbReference type="NCBI Taxonomy" id="98765"/>
    <lineage>
        <taxon>Eukaryota</taxon>
        <taxon>Fungi</taxon>
        <taxon>Dikarya</taxon>
        <taxon>Basidiomycota</taxon>
        <taxon>Agaricomycotina</taxon>
        <taxon>Agaricomycetes</taxon>
        <taxon>Polyporales</taxon>
        <taxon>Meruliaceae</taxon>
        <taxon>Hermanssonia</taxon>
    </lineage>
</organism>
<keyword evidence="2" id="KW-1185">Reference proteome</keyword>
<dbReference type="InterPro" id="IPR032675">
    <property type="entry name" value="LRR_dom_sf"/>
</dbReference>
<gene>
    <name evidence="1" type="ORF">PHLCEN_2v6698</name>
</gene>
<dbReference type="EMBL" id="MLYV02000649">
    <property type="protein sequence ID" value="PSR80549.1"/>
    <property type="molecule type" value="Genomic_DNA"/>
</dbReference>
<evidence type="ECO:0000313" key="1">
    <source>
        <dbReference type="EMBL" id="PSR80549.1"/>
    </source>
</evidence>
<proteinExistence type="predicted"/>
<name>A0A2R6NYP5_9APHY</name>
<comment type="caution">
    <text evidence="1">The sequence shown here is derived from an EMBL/GenBank/DDBJ whole genome shotgun (WGS) entry which is preliminary data.</text>
</comment>
<dbReference type="Gene3D" id="3.80.10.10">
    <property type="entry name" value="Ribonuclease Inhibitor"/>
    <property type="match status" value="1"/>
</dbReference>
<dbReference type="OrthoDB" id="2751365at2759"/>
<feature type="non-terminal residue" evidence="1">
    <location>
        <position position="529"/>
    </location>
</feature>
<dbReference type="Proteomes" id="UP000186601">
    <property type="component" value="Unassembled WGS sequence"/>
</dbReference>
<accession>A0A2R6NYP5</accession>
<evidence type="ECO:0000313" key="2">
    <source>
        <dbReference type="Proteomes" id="UP000186601"/>
    </source>
</evidence>
<reference evidence="1 2" key="1">
    <citation type="submission" date="2018-02" db="EMBL/GenBank/DDBJ databases">
        <title>Genome sequence of the basidiomycete white-rot fungus Phlebia centrifuga.</title>
        <authorList>
            <person name="Granchi Z."/>
            <person name="Peng M."/>
            <person name="de Vries R.P."/>
            <person name="Hilden K."/>
            <person name="Makela M.R."/>
            <person name="Grigoriev I."/>
            <person name="Riley R."/>
        </authorList>
    </citation>
    <scope>NUCLEOTIDE SEQUENCE [LARGE SCALE GENOMIC DNA]</scope>
    <source>
        <strain evidence="1 2">FBCC195</strain>
    </source>
</reference>
<dbReference type="AlphaFoldDB" id="A0A2R6NYP5"/>